<dbReference type="SUPFAM" id="SSF64602">
    <property type="entry name" value="F1 ATPase inhibitor, IF1, C-terminal domain"/>
    <property type="match status" value="1"/>
</dbReference>
<evidence type="ECO:0000256" key="9">
    <source>
        <dbReference type="SAM" id="Coils"/>
    </source>
</evidence>
<dbReference type="EMBL" id="BEZZ01001958">
    <property type="protein sequence ID" value="GCC20821.1"/>
    <property type="molecule type" value="Genomic_DNA"/>
</dbReference>
<reference evidence="11 12" key="1">
    <citation type="journal article" date="2018" name="Nat. Ecol. Evol.">
        <title>Shark genomes provide insights into elasmobranch evolution and the origin of vertebrates.</title>
        <authorList>
            <person name="Hara Y"/>
            <person name="Yamaguchi K"/>
            <person name="Onimaru K"/>
            <person name="Kadota M"/>
            <person name="Koyanagi M"/>
            <person name="Keeley SD"/>
            <person name="Tatsumi K"/>
            <person name="Tanaka K"/>
            <person name="Motone F"/>
            <person name="Kageyama Y"/>
            <person name="Nozu R"/>
            <person name="Adachi N"/>
            <person name="Nishimura O"/>
            <person name="Nakagawa R"/>
            <person name="Tanegashima C"/>
            <person name="Kiyatake I"/>
            <person name="Matsumoto R"/>
            <person name="Murakumo K"/>
            <person name="Nishida K"/>
            <person name="Terakita A"/>
            <person name="Kuratani S"/>
            <person name="Sato K"/>
            <person name="Hyodo S Kuraku.S."/>
        </authorList>
    </citation>
    <scope>NUCLEOTIDE SEQUENCE [LARGE SCALE GENOMIC DNA]</scope>
</reference>
<dbReference type="Gene3D" id="1.20.5.500">
    <property type="entry name" value="Single helix bin"/>
    <property type="match status" value="2"/>
</dbReference>
<dbReference type="STRING" id="137246.A0A401RRQ2"/>
<evidence type="ECO:0000256" key="2">
    <source>
        <dbReference type="ARBA" id="ARBA00010901"/>
    </source>
</evidence>
<dbReference type="PANTHER" id="PTHR48417:SF1">
    <property type="entry name" value="ATP SYNTHASE F1 SUBUNIT EPSILON"/>
    <property type="match status" value="1"/>
</dbReference>
<comment type="caution">
    <text evidence="11">The sequence shown here is derived from an EMBL/GenBank/DDBJ whole genome shotgun (WGS) entry which is preliminary data.</text>
</comment>
<comment type="function">
    <text evidence="8">Indirectly acts as a regulator of heme synthesis in erythroid tissues: regulates heme synthesis by modulating the mitochondrial pH and redox potential, allowing fech to efficiently catalyze the incorporation of iron into protoporphyrin IX to produce heme.</text>
</comment>
<gene>
    <name evidence="11" type="ORF">chiPu_0019389</name>
</gene>
<evidence type="ECO:0000256" key="6">
    <source>
        <dbReference type="ARBA" id="ARBA00026043"/>
    </source>
</evidence>
<dbReference type="OMA" id="QEVDHHK"/>
<comment type="subunit">
    <text evidence="6 8">Homodimer; represents the active form and is present at a pH value below 6.5. Homotetramer; represents the inactive form and is present at a pH value above 7.0.</text>
</comment>
<evidence type="ECO:0000256" key="10">
    <source>
        <dbReference type="SAM" id="MobiDB-lite"/>
    </source>
</evidence>
<evidence type="ECO:0000256" key="7">
    <source>
        <dbReference type="ARBA" id="ARBA00046200"/>
    </source>
</evidence>
<evidence type="ECO:0000313" key="12">
    <source>
        <dbReference type="Proteomes" id="UP000287033"/>
    </source>
</evidence>
<keyword evidence="3" id="KW-0809">Transit peptide</keyword>
<evidence type="ECO:0000256" key="3">
    <source>
        <dbReference type="ARBA" id="ARBA00022946"/>
    </source>
</evidence>
<organism evidence="11 12">
    <name type="scientific">Chiloscyllium punctatum</name>
    <name type="common">Brownbanded bambooshark</name>
    <name type="synonym">Hemiscyllium punctatum</name>
    <dbReference type="NCBI Taxonomy" id="137246"/>
    <lineage>
        <taxon>Eukaryota</taxon>
        <taxon>Metazoa</taxon>
        <taxon>Chordata</taxon>
        <taxon>Craniata</taxon>
        <taxon>Vertebrata</taxon>
        <taxon>Chondrichthyes</taxon>
        <taxon>Elasmobranchii</taxon>
        <taxon>Galeomorphii</taxon>
        <taxon>Galeoidea</taxon>
        <taxon>Orectolobiformes</taxon>
        <taxon>Hemiscylliidae</taxon>
        <taxon>Chiloscyllium</taxon>
    </lineage>
</organism>
<comment type="domain">
    <text evidence="8">Forms an alpha-helical dimer with monomers associated via an antiparallel alpha-helical coiled coil, leaving each N-terminal inhibitory region accessible for interaction with an F1 catalytic domain. The inhibitory N-terminal region binds the alpha(ADP-bound)-beta(ADP-bound) (ATP5F1A-ATP5F1B) interface of F1-ATPase, and also contact the central gamma subunit (ATP5F1C). This dimeric state is favored by pH values below 7.0, and at higher values the dimers associate to form inactive homotetramer, where the inhibitory region is occluded, masking its inhibitory activity.</text>
</comment>
<dbReference type="PANTHER" id="PTHR48417">
    <property type="entry name" value="ATP SYNTHASE F1 SUBUNIT EPSILON"/>
    <property type="match status" value="1"/>
</dbReference>
<keyword evidence="5 8" id="KW-0496">Mitochondrion</keyword>
<accession>A0A401RRQ2</accession>
<sequence>MGELGKGAGKGGGGGGTIREAGGAFGKREAAIEEKYFREKEMEQIENLRKHHQEEINHHEQEIQRLQSEIKRHKSQIKKLKHDGYESD</sequence>
<name>A0A401RRQ2_CHIPU</name>
<dbReference type="AlphaFoldDB" id="A0A401RRQ2"/>
<keyword evidence="12" id="KW-1185">Reference proteome</keyword>
<evidence type="ECO:0000256" key="4">
    <source>
        <dbReference type="ARBA" id="ARBA00023054"/>
    </source>
</evidence>
<dbReference type="Pfam" id="PF04568">
    <property type="entry name" value="IATP"/>
    <property type="match status" value="1"/>
</dbReference>
<feature type="compositionally biased region" description="Gly residues" evidence="10">
    <location>
        <begin position="1"/>
        <end position="17"/>
    </location>
</feature>
<feature type="coiled-coil region" evidence="9">
    <location>
        <begin position="42"/>
        <end position="83"/>
    </location>
</feature>
<protein>
    <recommendedName>
        <fullName evidence="8">ATPase inhibitor, mitochondrial</fullName>
    </recommendedName>
    <alternativeName>
        <fullName evidence="8">ATP synthase F1 subunit epsilon</fullName>
    </alternativeName>
</protein>
<dbReference type="InterPro" id="IPR007648">
    <property type="entry name" value="ATPase_inhibitor_mt"/>
</dbReference>
<dbReference type="Proteomes" id="UP000287033">
    <property type="component" value="Unassembled WGS sequence"/>
</dbReference>
<evidence type="ECO:0000256" key="8">
    <source>
        <dbReference type="RuleBase" id="RU368087"/>
    </source>
</evidence>
<comment type="function">
    <text evidence="7">Endogenous F(1)F(o)-ATPase inhibitor limiting ATP depletion when the mitochondrial membrane potential falls below a threshold and the F(1)F(o)-ATP synthase starts hydrolyzing ATP to pump protons out of the mitochondrial matrix. Required to avoid the consumption of cellular ATP when the F(1)F(o)-ATP synthase enzyme acts as an ATP hydrolase. Indirectly acts as a regulator of heme synthesis in erythroid tissues: regulates heme synthesis by modulating the mitochondrial pH and redox potential, allowing FECH to efficiently catalyze the incorporation of iron into protoporphyrin IX to produce heme.</text>
</comment>
<dbReference type="FunFam" id="1.20.5.500:FF:000007">
    <property type="entry name" value="ATPase inhibitor, putative"/>
    <property type="match status" value="1"/>
</dbReference>
<evidence type="ECO:0000256" key="1">
    <source>
        <dbReference type="ARBA" id="ARBA00004173"/>
    </source>
</evidence>
<evidence type="ECO:0000313" key="11">
    <source>
        <dbReference type="EMBL" id="GCC20821.1"/>
    </source>
</evidence>
<feature type="region of interest" description="Disordered" evidence="10">
    <location>
        <begin position="1"/>
        <end position="28"/>
    </location>
</feature>
<proteinExistence type="inferred from homology"/>
<comment type="subcellular location">
    <subcellularLocation>
        <location evidence="1 8">Mitochondrion</location>
    </subcellularLocation>
</comment>
<evidence type="ECO:0000256" key="5">
    <source>
        <dbReference type="ARBA" id="ARBA00023128"/>
    </source>
</evidence>
<comment type="similarity">
    <text evidence="2 8">Belongs to the ATPase inhibitor family.</text>
</comment>
<dbReference type="GO" id="GO:0042030">
    <property type="term" value="F:ATPase inhibitor activity"/>
    <property type="evidence" value="ECO:0007669"/>
    <property type="project" value="UniProtKB-UniRule"/>
</dbReference>
<dbReference type="GO" id="GO:0005739">
    <property type="term" value="C:mitochondrion"/>
    <property type="evidence" value="ECO:0007669"/>
    <property type="project" value="UniProtKB-SubCell"/>
</dbReference>
<keyword evidence="4 9" id="KW-0175">Coiled coil</keyword>